<dbReference type="EnsemblMetazoa" id="tetur01g07960.1">
    <property type="protein sequence ID" value="tetur01g07960.1"/>
    <property type="gene ID" value="tetur01g07960"/>
</dbReference>
<protein>
    <submittedName>
        <fullName evidence="1">Uncharacterized protein</fullName>
    </submittedName>
</protein>
<reference evidence="1" key="2">
    <citation type="submission" date="2015-06" db="UniProtKB">
        <authorList>
            <consortium name="EnsemblMetazoa"/>
        </authorList>
    </citation>
    <scope>IDENTIFICATION</scope>
</reference>
<dbReference type="AlphaFoldDB" id="T1JRS5"/>
<dbReference type="EMBL" id="CAEY01000451">
    <property type="status" value="NOT_ANNOTATED_CDS"/>
    <property type="molecule type" value="Genomic_DNA"/>
</dbReference>
<accession>T1JRS5</accession>
<dbReference type="Proteomes" id="UP000015104">
    <property type="component" value="Unassembled WGS sequence"/>
</dbReference>
<reference evidence="2" key="1">
    <citation type="submission" date="2011-08" db="EMBL/GenBank/DDBJ databases">
        <authorList>
            <person name="Rombauts S."/>
        </authorList>
    </citation>
    <scope>NUCLEOTIDE SEQUENCE</scope>
    <source>
        <strain evidence="2">London</strain>
    </source>
</reference>
<sequence length="315" mass="36659">MKLNIPFNGSLRLIFHNRSSGIDRDQSVFDTWKTLGSITLGKVQIEWIRGDRDQNDTCHSSICSTPFLLSIQSGFNDASFPAEAMEHFSFVPENMSFSSMMYTDNCGFVNLYTETAVKSKYPGILTNDIKWHIIRLHFNWHNKTPDWWTIWAHSFDAPLVYLNDLNQSTQSVTAVHNLYCARKLTDDSSSSSRINTVEVDKVFSYIHEHLFDDRIVFFVTVNAIKNQKRIFCNFMINIKNNDNFYIDVSNQRYFNTIRLLVYHKFIEKSKKKFLQRATYSCVEMGFCLDAFDRAFGAVIEKRLSNVIASDCIYHD</sequence>
<name>T1JRS5_TETUR</name>
<dbReference type="HOGENOM" id="CLU_055905_0_0_1"/>
<keyword evidence="2" id="KW-1185">Reference proteome</keyword>
<evidence type="ECO:0000313" key="1">
    <source>
        <dbReference type="EnsemblMetazoa" id="tetur01g07960.1"/>
    </source>
</evidence>
<organism evidence="1 2">
    <name type="scientific">Tetranychus urticae</name>
    <name type="common">Two-spotted spider mite</name>
    <dbReference type="NCBI Taxonomy" id="32264"/>
    <lineage>
        <taxon>Eukaryota</taxon>
        <taxon>Metazoa</taxon>
        <taxon>Ecdysozoa</taxon>
        <taxon>Arthropoda</taxon>
        <taxon>Chelicerata</taxon>
        <taxon>Arachnida</taxon>
        <taxon>Acari</taxon>
        <taxon>Acariformes</taxon>
        <taxon>Trombidiformes</taxon>
        <taxon>Prostigmata</taxon>
        <taxon>Eleutherengona</taxon>
        <taxon>Raphignathae</taxon>
        <taxon>Tetranychoidea</taxon>
        <taxon>Tetranychidae</taxon>
        <taxon>Tetranychus</taxon>
    </lineage>
</organism>
<proteinExistence type="predicted"/>
<evidence type="ECO:0000313" key="2">
    <source>
        <dbReference type="Proteomes" id="UP000015104"/>
    </source>
</evidence>